<proteinExistence type="inferred from homology"/>
<dbReference type="OrthoDB" id="5987191at2759"/>
<dbReference type="Pfam" id="PF00019">
    <property type="entry name" value="TGF_beta"/>
    <property type="match status" value="1"/>
</dbReference>
<gene>
    <name evidence="9" type="ORF">Cfor_10989</name>
</gene>
<dbReference type="GO" id="GO:0008083">
    <property type="term" value="F:growth factor activity"/>
    <property type="evidence" value="ECO:0007669"/>
    <property type="project" value="UniProtKB-KW"/>
</dbReference>
<evidence type="ECO:0000256" key="1">
    <source>
        <dbReference type="ARBA" id="ARBA00004613"/>
    </source>
</evidence>
<keyword evidence="10" id="KW-1185">Reference proteome</keyword>
<evidence type="ECO:0000256" key="3">
    <source>
        <dbReference type="ARBA" id="ARBA00022525"/>
    </source>
</evidence>
<evidence type="ECO:0000256" key="5">
    <source>
        <dbReference type="ARBA" id="ARBA00023157"/>
    </source>
</evidence>
<dbReference type="PANTHER" id="PTHR11848:SF270">
    <property type="entry name" value="BONE MORPHOGENETIC PROTEIN 3-LIKE"/>
    <property type="match status" value="1"/>
</dbReference>
<evidence type="ECO:0000256" key="7">
    <source>
        <dbReference type="SAM" id="MobiDB-lite"/>
    </source>
</evidence>
<feature type="compositionally biased region" description="Polar residues" evidence="7">
    <location>
        <begin position="277"/>
        <end position="289"/>
    </location>
</feature>
<evidence type="ECO:0000256" key="4">
    <source>
        <dbReference type="ARBA" id="ARBA00023030"/>
    </source>
</evidence>
<name>A0A6L2P817_COPFO</name>
<feature type="region of interest" description="Disordered" evidence="7">
    <location>
        <begin position="269"/>
        <end position="472"/>
    </location>
</feature>
<feature type="compositionally biased region" description="Basic and acidic residues" evidence="7">
    <location>
        <begin position="342"/>
        <end position="351"/>
    </location>
</feature>
<organism evidence="9 10">
    <name type="scientific">Coptotermes formosanus</name>
    <name type="common">Formosan subterranean termite</name>
    <dbReference type="NCBI Taxonomy" id="36987"/>
    <lineage>
        <taxon>Eukaryota</taxon>
        <taxon>Metazoa</taxon>
        <taxon>Ecdysozoa</taxon>
        <taxon>Arthropoda</taxon>
        <taxon>Hexapoda</taxon>
        <taxon>Insecta</taxon>
        <taxon>Pterygota</taxon>
        <taxon>Neoptera</taxon>
        <taxon>Polyneoptera</taxon>
        <taxon>Dictyoptera</taxon>
        <taxon>Blattodea</taxon>
        <taxon>Blattoidea</taxon>
        <taxon>Termitoidae</taxon>
        <taxon>Rhinotermitidae</taxon>
        <taxon>Coptotermes</taxon>
    </lineage>
</organism>
<evidence type="ECO:0000313" key="9">
    <source>
        <dbReference type="EMBL" id="GFG28366.1"/>
    </source>
</evidence>
<feature type="compositionally biased region" description="Basic residues" evidence="7">
    <location>
        <begin position="413"/>
        <end position="439"/>
    </location>
</feature>
<dbReference type="InterPro" id="IPR001839">
    <property type="entry name" value="TGF-b_C"/>
</dbReference>
<dbReference type="AlphaFoldDB" id="A0A6L2P817"/>
<feature type="compositionally biased region" description="Acidic residues" evidence="7">
    <location>
        <begin position="450"/>
        <end position="461"/>
    </location>
</feature>
<evidence type="ECO:0000313" key="10">
    <source>
        <dbReference type="Proteomes" id="UP000502823"/>
    </source>
</evidence>
<dbReference type="PANTHER" id="PTHR11848">
    <property type="entry name" value="TGF-BETA FAMILY"/>
    <property type="match status" value="1"/>
</dbReference>
<evidence type="ECO:0000256" key="2">
    <source>
        <dbReference type="ARBA" id="ARBA00006656"/>
    </source>
</evidence>
<reference evidence="10" key="1">
    <citation type="submission" date="2020-01" db="EMBL/GenBank/DDBJ databases">
        <title>Draft genome sequence of the Termite Coptotermes fromosanus.</title>
        <authorList>
            <person name="Itakura S."/>
            <person name="Yosikawa Y."/>
            <person name="Umezawa K."/>
        </authorList>
    </citation>
    <scope>NUCLEOTIDE SEQUENCE [LARGE SCALE GENOMIC DNA]</scope>
</reference>
<dbReference type="SUPFAM" id="SSF57501">
    <property type="entry name" value="Cystine-knot cytokines"/>
    <property type="match status" value="1"/>
</dbReference>
<dbReference type="InterPro" id="IPR015615">
    <property type="entry name" value="TGF-beta-rel"/>
</dbReference>
<evidence type="ECO:0000256" key="6">
    <source>
        <dbReference type="RuleBase" id="RU000354"/>
    </source>
</evidence>
<dbReference type="SMART" id="SM00204">
    <property type="entry name" value="TGFB"/>
    <property type="match status" value="1"/>
</dbReference>
<dbReference type="Proteomes" id="UP000502823">
    <property type="component" value="Unassembled WGS sequence"/>
</dbReference>
<sequence length="545" mass="61965">HYQQQHATTSSSSDLLIFNVTCIDQTEEVHLAQLHLHRRRLRRHEHNSHYGRRVLAPPYRIRLYQILQVRHAPGRTRSPPTGTQRQRPTRARTMPLASVPVPQATRGGWHALDITPVLRELLLNGQGPAVELMLGVRFEAPKGRPISPEHFLRDPENKNVTSNVASSAFLVVFSEDSPDNGLLDDGAENHLQTFRPHTHTMAEMLQTAGGNFLRGVASVPKQMKPISDTKMDVINKTKEDDFYIESSNSSYKKETDGILRHKHSSKALNGKLPNLYEENNSVDAGSHQTETTDDSLHEQKKVVLRRRRIHLKTKMHISDDGFGSTKRSSNESKKKPSFAKNNEVELNDRLPPRRRLARSILDNELPEEDPRPTKNVPRMSPGSLLQIRKNGSTTNAKDDGNTIPLPSGESLTSHRRWRVGNRRRRGRGKKRGEHKKRSRKLPDNWQHVQEDEDWRENDAELDPSPGAGGGVPTCRRHKLEVNFADIGWSHWIISPQTFEAHYCAGSCPYPLTKVCSTPCEKGWVVYKVTLRPHRKLTHACGRLRL</sequence>
<keyword evidence="3" id="KW-0964">Secreted</keyword>
<dbReference type="PRINTS" id="PR00669">
    <property type="entry name" value="INHIBINA"/>
</dbReference>
<dbReference type="PROSITE" id="PS00250">
    <property type="entry name" value="TGF_BETA_1"/>
    <property type="match status" value="1"/>
</dbReference>
<feature type="compositionally biased region" description="Basic residues" evidence="7">
    <location>
        <begin position="302"/>
        <end position="315"/>
    </location>
</feature>
<feature type="non-terminal residue" evidence="9">
    <location>
        <position position="545"/>
    </location>
</feature>
<feature type="domain" description="TGF-beta family profile" evidence="8">
    <location>
        <begin position="455"/>
        <end position="545"/>
    </location>
</feature>
<comment type="subcellular location">
    <subcellularLocation>
        <location evidence="1">Secreted</location>
    </subcellularLocation>
</comment>
<dbReference type="GO" id="GO:0005615">
    <property type="term" value="C:extracellular space"/>
    <property type="evidence" value="ECO:0007669"/>
    <property type="project" value="TreeGrafter"/>
</dbReference>
<comment type="similarity">
    <text evidence="2 6">Belongs to the TGF-beta family.</text>
</comment>
<protein>
    <recommendedName>
        <fullName evidence="8">TGF-beta family profile domain-containing protein</fullName>
    </recommendedName>
</protein>
<dbReference type="Gene3D" id="2.10.90.10">
    <property type="entry name" value="Cystine-knot cytokines"/>
    <property type="match status" value="1"/>
</dbReference>
<feature type="non-terminal residue" evidence="9">
    <location>
        <position position="1"/>
    </location>
</feature>
<comment type="caution">
    <text evidence="9">The sequence shown here is derived from an EMBL/GenBank/DDBJ whole genome shotgun (WGS) entry which is preliminary data.</text>
</comment>
<evidence type="ECO:0000259" key="8">
    <source>
        <dbReference type="PROSITE" id="PS51362"/>
    </source>
</evidence>
<dbReference type="InParanoid" id="A0A6L2P817"/>
<dbReference type="InterPro" id="IPR029034">
    <property type="entry name" value="Cystine-knot_cytokine"/>
</dbReference>
<dbReference type="PROSITE" id="PS51362">
    <property type="entry name" value="TGF_BETA_2"/>
    <property type="match status" value="1"/>
</dbReference>
<keyword evidence="4 6" id="KW-0339">Growth factor</keyword>
<feature type="region of interest" description="Disordered" evidence="7">
    <location>
        <begin position="70"/>
        <end position="90"/>
    </location>
</feature>
<dbReference type="EMBL" id="BLKM01000060">
    <property type="protein sequence ID" value="GFG28366.1"/>
    <property type="molecule type" value="Genomic_DNA"/>
</dbReference>
<accession>A0A6L2P817</accession>
<keyword evidence="5" id="KW-1015">Disulfide bond</keyword>
<dbReference type="GO" id="GO:0005125">
    <property type="term" value="F:cytokine activity"/>
    <property type="evidence" value="ECO:0007669"/>
    <property type="project" value="TreeGrafter"/>
</dbReference>
<dbReference type="InterPro" id="IPR017948">
    <property type="entry name" value="TGFb_CS"/>
</dbReference>
<dbReference type="Gene3D" id="2.60.120.970">
    <property type="match status" value="1"/>
</dbReference>